<dbReference type="PROSITE" id="PS01124">
    <property type="entry name" value="HTH_ARAC_FAMILY_2"/>
    <property type="match status" value="1"/>
</dbReference>
<feature type="transmembrane region" description="Helical" evidence="4">
    <location>
        <begin position="163"/>
        <end position="181"/>
    </location>
</feature>
<keyword evidence="4" id="KW-0812">Transmembrane</keyword>
<dbReference type="RefSeq" id="WP_235132789.1">
    <property type="nucleotide sequence ID" value="NZ_JACSGT010000003.1"/>
</dbReference>
<feature type="domain" description="HTH araC/xylS-type" evidence="5">
    <location>
        <begin position="218"/>
        <end position="322"/>
    </location>
</feature>
<keyword evidence="2" id="KW-0238">DNA-binding</keyword>
<dbReference type="Pfam" id="PF12833">
    <property type="entry name" value="HTH_18"/>
    <property type="match status" value="1"/>
</dbReference>
<dbReference type="EMBL" id="JACSGT010000003">
    <property type="protein sequence ID" value="MCF2221500.1"/>
    <property type="molecule type" value="Genomic_DNA"/>
</dbReference>
<feature type="transmembrane region" description="Helical" evidence="4">
    <location>
        <begin position="12"/>
        <end position="30"/>
    </location>
</feature>
<keyword evidence="3" id="KW-0804">Transcription</keyword>
<keyword evidence="4" id="KW-1133">Transmembrane helix</keyword>
<evidence type="ECO:0000256" key="3">
    <source>
        <dbReference type="ARBA" id="ARBA00023163"/>
    </source>
</evidence>
<dbReference type="PANTHER" id="PTHR43280">
    <property type="entry name" value="ARAC-FAMILY TRANSCRIPTIONAL REGULATOR"/>
    <property type="match status" value="1"/>
</dbReference>
<evidence type="ECO:0000256" key="2">
    <source>
        <dbReference type="ARBA" id="ARBA00023125"/>
    </source>
</evidence>
<dbReference type="Proteomes" id="UP001430374">
    <property type="component" value="Unassembled WGS sequence"/>
</dbReference>
<protein>
    <submittedName>
        <fullName evidence="6">AraC family transcriptional regulator</fullName>
    </submittedName>
</protein>
<evidence type="ECO:0000313" key="6">
    <source>
        <dbReference type="EMBL" id="MCF2221500.1"/>
    </source>
</evidence>
<dbReference type="Gene3D" id="1.10.10.60">
    <property type="entry name" value="Homeodomain-like"/>
    <property type="match status" value="1"/>
</dbReference>
<gene>
    <name evidence="6" type="ORF">H9Q08_19730</name>
</gene>
<reference evidence="6" key="1">
    <citation type="submission" date="2021-08" db="EMBL/GenBank/DDBJ databases">
        <title>Complete genome sequence of Chryseobacterium sp strain PS-8.</title>
        <authorList>
            <person name="Das S.K."/>
        </authorList>
    </citation>
    <scope>NUCLEOTIDE SEQUENCE</scope>
    <source>
        <strain evidence="6">PS-8</strain>
    </source>
</reference>
<dbReference type="SUPFAM" id="SSF46689">
    <property type="entry name" value="Homeodomain-like"/>
    <property type="match status" value="1"/>
</dbReference>
<dbReference type="PANTHER" id="PTHR43280:SF2">
    <property type="entry name" value="HTH-TYPE TRANSCRIPTIONAL REGULATOR EXSA"/>
    <property type="match status" value="1"/>
</dbReference>
<feature type="transmembrane region" description="Helical" evidence="4">
    <location>
        <begin position="72"/>
        <end position="94"/>
    </location>
</feature>
<proteinExistence type="predicted"/>
<dbReference type="InterPro" id="IPR018060">
    <property type="entry name" value="HTH_AraC"/>
</dbReference>
<evidence type="ECO:0000256" key="1">
    <source>
        <dbReference type="ARBA" id="ARBA00023015"/>
    </source>
</evidence>
<organism evidence="6 7">
    <name type="scientific">Chryseobacterium indicum</name>
    <dbReference type="NCBI Taxonomy" id="2766954"/>
    <lineage>
        <taxon>Bacteria</taxon>
        <taxon>Pseudomonadati</taxon>
        <taxon>Bacteroidota</taxon>
        <taxon>Flavobacteriia</taxon>
        <taxon>Flavobacteriales</taxon>
        <taxon>Weeksellaceae</taxon>
        <taxon>Chryseobacterium group</taxon>
        <taxon>Chryseobacterium</taxon>
    </lineage>
</organism>
<feature type="transmembrane region" description="Helical" evidence="4">
    <location>
        <begin position="100"/>
        <end position="117"/>
    </location>
</feature>
<feature type="transmembrane region" description="Helical" evidence="4">
    <location>
        <begin position="45"/>
        <end position="65"/>
    </location>
</feature>
<evidence type="ECO:0000313" key="7">
    <source>
        <dbReference type="Proteomes" id="UP001430374"/>
    </source>
</evidence>
<dbReference type="InterPro" id="IPR009057">
    <property type="entry name" value="Homeodomain-like_sf"/>
</dbReference>
<feature type="transmembrane region" description="Helical" evidence="4">
    <location>
        <begin position="124"/>
        <end position="143"/>
    </location>
</feature>
<comment type="caution">
    <text evidence="6">The sequence shown here is derived from an EMBL/GenBank/DDBJ whole genome shotgun (WGS) entry which is preliminary data.</text>
</comment>
<keyword evidence="7" id="KW-1185">Reference proteome</keyword>
<keyword evidence="1" id="KW-0805">Transcription regulation</keyword>
<evidence type="ECO:0000259" key="5">
    <source>
        <dbReference type="PROSITE" id="PS01124"/>
    </source>
</evidence>
<name>A0ABS9CAA0_9FLAO</name>
<sequence>MNYDLKENQRIFIKRYIIVYTAFFSINALIELKIYYQTHYLNLSLYVYLIPLLLHLFFFFNINLLMKISFRLLVNLVCVIMFLLLYIVSFFYFFPFRPSYATFYLAFPTSLYMVNTLKQTILSTIVIFTLLGLQIFFCFYSESSDIFILHKEMSGPGKFVQEALPIIVTFTIVALNYFYIINKTKIETYLNSQSQIVNLSSEQNNKTQREKKLEILYSEIITALEADKLYLDPYFSLDDLTEHLNSNKTYISNALNKIGETTFYEIVNQYRIKNVINNLNSGNHKAFKIIHLSKKAGFLHQPQFNKAFKKETGMSPTEYIRSLENVGR</sequence>
<dbReference type="SMART" id="SM00342">
    <property type="entry name" value="HTH_ARAC"/>
    <property type="match status" value="1"/>
</dbReference>
<accession>A0ABS9CAA0</accession>
<evidence type="ECO:0000256" key="4">
    <source>
        <dbReference type="SAM" id="Phobius"/>
    </source>
</evidence>
<keyword evidence="4" id="KW-0472">Membrane</keyword>